<dbReference type="PIRSF" id="PIRSF038925">
    <property type="entry name" value="AMP-prot_trans"/>
    <property type="match status" value="1"/>
</dbReference>
<keyword evidence="3" id="KW-1185">Reference proteome</keyword>
<dbReference type="Pfam" id="PF02661">
    <property type="entry name" value="Fic"/>
    <property type="match status" value="1"/>
</dbReference>
<accession>A0A7D5GGT7</accession>
<evidence type="ECO:0000313" key="2">
    <source>
        <dbReference type="EMBL" id="QLG29368.1"/>
    </source>
</evidence>
<reference evidence="2 3" key="1">
    <citation type="submission" date="2020-07" db="EMBL/GenBank/DDBJ databases">
        <title>Gai3-2, isolated from salt lake.</title>
        <authorList>
            <person name="Cui H."/>
            <person name="Shi X."/>
        </authorList>
    </citation>
    <scope>NUCLEOTIDE SEQUENCE [LARGE SCALE GENOMIC DNA]</scope>
    <source>
        <strain evidence="2 3">Gai3-2</strain>
    </source>
</reference>
<sequence>MDPADFANGPGSVDDYDGLPCYRPPSLPPELAYSDDLLRVYGDAQYALGRLTTLHRDLDNPNLLIAPFVHREAAMSSQVEGTNVTISDIYQHEVGSTPARSAAEGADVREAYNYVDAVKQGFARLDAGEPIDIDLVRDLHEVLLGGVRGEEDRPGELRDVPVYIGARGSDPTSATFIPAKPDLVELLLEQLFSYARRGEYPPLLDVALCHYQFEAIHPFRDGNGRLGRLLIMLQLYDAGLLPGPYLYLSAYFKQFGQQYREKLLAVSTDGAWDDWITFVLNAIAEQAIDGYDCGVRLKGLREEYRGKFPGSATTRELVDYLFEQPYLTGPRAVEATGRSKPSVYGAIDTLESEGTILETTGKQRNKVYEAPEILSVLSS</sequence>
<dbReference type="GeneID" id="56030833"/>
<dbReference type="InterPro" id="IPR040198">
    <property type="entry name" value="Fido_containing"/>
</dbReference>
<dbReference type="Proteomes" id="UP000509750">
    <property type="component" value="Chromosome"/>
</dbReference>
<feature type="domain" description="Fido" evidence="1">
    <location>
        <begin position="131"/>
        <end position="281"/>
    </location>
</feature>
<name>A0A7D5GGT7_9EURY</name>
<dbReference type="InterPro" id="IPR026287">
    <property type="entry name" value="SoFic-like"/>
</dbReference>
<dbReference type="PANTHER" id="PTHR13504:SF38">
    <property type="entry name" value="FIDO DOMAIN-CONTAINING PROTEIN"/>
    <property type="match status" value="1"/>
</dbReference>
<dbReference type="PROSITE" id="PS51459">
    <property type="entry name" value="FIDO"/>
    <property type="match status" value="1"/>
</dbReference>
<dbReference type="Pfam" id="PF13784">
    <property type="entry name" value="Fic_N"/>
    <property type="match status" value="1"/>
</dbReference>
<gene>
    <name evidence="2" type="ORF">HUG10_18330</name>
</gene>
<dbReference type="InterPro" id="IPR025758">
    <property type="entry name" value="Fic/DOC_N"/>
</dbReference>
<protein>
    <submittedName>
        <fullName evidence="2">Fic family protein</fullName>
    </submittedName>
</protein>
<dbReference type="SUPFAM" id="SSF140931">
    <property type="entry name" value="Fic-like"/>
    <property type="match status" value="1"/>
</dbReference>
<dbReference type="OrthoDB" id="350952at2157"/>
<dbReference type="RefSeq" id="WP_179170942.1">
    <property type="nucleotide sequence ID" value="NZ_CP058529.1"/>
</dbReference>
<dbReference type="KEGG" id="halg:HUG10_18330"/>
<dbReference type="Gene3D" id="1.10.3290.10">
    <property type="entry name" value="Fido-like domain"/>
    <property type="match status" value="1"/>
</dbReference>
<dbReference type="InterPro" id="IPR003812">
    <property type="entry name" value="Fido"/>
</dbReference>
<proteinExistence type="predicted"/>
<evidence type="ECO:0000313" key="3">
    <source>
        <dbReference type="Proteomes" id="UP000509750"/>
    </source>
</evidence>
<dbReference type="EMBL" id="CP058529">
    <property type="protein sequence ID" value="QLG29368.1"/>
    <property type="molecule type" value="Genomic_DNA"/>
</dbReference>
<dbReference type="InterPro" id="IPR036597">
    <property type="entry name" value="Fido-like_dom_sf"/>
</dbReference>
<dbReference type="AlphaFoldDB" id="A0A7D5GGT7"/>
<dbReference type="PANTHER" id="PTHR13504">
    <property type="entry name" value="FIDO DOMAIN-CONTAINING PROTEIN DDB_G0283145"/>
    <property type="match status" value="1"/>
</dbReference>
<organism evidence="2 3">
    <name type="scientific">Halorarum halophilum</name>
    <dbReference type="NCBI Taxonomy" id="2743090"/>
    <lineage>
        <taxon>Archaea</taxon>
        <taxon>Methanobacteriati</taxon>
        <taxon>Methanobacteriota</taxon>
        <taxon>Stenosarchaea group</taxon>
        <taxon>Halobacteria</taxon>
        <taxon>Halobacteriales</taxon>
        <taxon>Haloferacaceae</taxon>
        <taxon>Halorarum</taxon>
    </lineage>
</organism>
<evidence type="ECO:0000259" key="1">
    <source>
        <dbReference type="PROSITE" id="PS51459"/>
    </source>
</evidence>